<organism evidence="1 2">
    <name type="scientific">Desulforamulus aquiferis</name>
    <dbReference type="NCBI Taxonomy" id="1397668"/>
    <lineage>
        <taxon>Bacteria</taxon>
        <taxon>Bacillati</taxon>
        <taxon>Bacillota</taxon>
        <taxon>Clostridia</taxon>
        <taxon>Eubacteriales</taxon>
        <taxon>Peptococcaceae</taxon>
        <taxon>Desulforamulus</taxon>
    </lineage>
</organism>
<dbReference type="AlphaFoldDB" id="A0AAW7Z8W4"/>
<protein>
    <submittedName>
        <fullName evidence="1">Uncharacterized protein</fullName>
    </submittedName>
</protein>
<evidence type="ECO:0000313" key="1">
    <source>
        <dbReference type="EMBL" id="MDO7785812.1"/>
    </source>
</evidence>
<accession>A0AAW7Z8W4</accession>
<dbReference type="Proteomes" id="UP001172911">
    <property type="component" value="Unassembled WGS sequence"/>
</dbReference>
<reference evidence="1" key="2">
    <citation type="submission" date="2023-03" db="EMBL/GenBank/DDBJ databases">
        <authorList>
            <person name="Zhang Z."/>
        </authorList>
    </citation>
    <scope>NUCLEOTIDE SEQUENCE</scope>
    <source>
        <strain evidence="1">DSA</strain>
    </source>
</reference>
<proteinExistence type="predicted"/>
<dbReference type="RefSeq" id="WP_304540439.1">
    <property type="nucleotide sequence ID" value="NZ_JARPTC010000001.1"/>
</dbReference>
<evidence type="ECO:0000313" key="2">
    <source>
        <dbReference type="Proteomes" id="UP001172911"/>
    </source>
</evidence>
<comment type="caution">
    <text evidence="1">The sequence shown here is derived from an EMBL/GenBank/DDBJ whole genome shotgun (WGS) entry which is preliminary data.</text>
</comment>
<keyword evidence="2" id="KW-1185">Reference proteome</keyword>
<reference evidence="1" key="1">
    <citation type="journal article" date="2023" name="J. Hazard. Mater.">
        <title>Anaerobic biodegradation of pyrene and benzo[a]pyrene by a new sulfate-reducing Desulforamulus aquiferis strain DSA.</title>
        <authorList>
            <person name="Zhang Z."/>
            <person name="Sun J."/>
            <person name="Gong X."/>
            <person name="Wang C."/>
            <person name="Wang H."/>
        </authorList>
    </citation>
    <scope>NUCLEOTIDE SEQUENCE</scope>
    <source>
        <strain evidence="1">DSA</strain>
    </source>
</reference>
<dbReference type="EMBL" id="JARPTC010000001">
    <property type="protein sequence ID" value="MDO7785812.1"/>
    <property type="molecule type" value="Genomic_DNA"/>
</dbReference>
<sequence length="79" mass="9001">MTEQIKKSFLDKVALQVEMNRMVKGEHDLSMEKWAMIAGEHMGHLFASVMTGDRDRAEKELLHVAAPLLELYQEMAKVG</sequence>
<gene>
    <name evidence="1" type="ORF">P6N53_01010</name>
</gene>
<name>A0AAW7Z8W4_9FIRM</name>